<evidence type="ECO:0000313" key="2">
    <source>
        <dbReference type="Proteomes" id="UP001286313"/>
    </source>
</evidence>
<name>A0AAE1G6A7_PETCI</name>
<comment type="caution">
    <text evidence="1">The sequence shown here is derived from an EMBL/GenBank/DDBJ whole genome shotgun (WGS) entry which is preliminary data.</text>
</comment>
<sequence>MDRMMAMYRRTGTNIISSKVDLQLSFIFDMSMDVLGNKRPEQSPSAIVPGLCKMCSMMITNLHEATHTSDHSFELDKERSAETLRLMLSAVISKDSNRANVRYDTLSLPESNNGFVKELRFKKKQNVACLTPVNSLLGAYESMTVHPGTMLIPTSEVFSCDGLDHDKFWSMVHRSSDPVLTDSSKSADSIVETLAGSSPNAEMLLYTYKDERRHLNSIPDCIIENMSENATSIYNTQCSQTTVGEDELIGLPVFVGRLNRKSSPHFAAPAMTGDGGVP</sequence>
<evidence type="ECO:0000313" key="1">
    <source>
        <dbReference type="EMBL" id="KAK3887323.1"/>
    </source>
</evidence>
<reference evidence="1" key="1">
    <citation type="submission" date="2023-10" db="EMBL/GenBank/DDBJ databases">
        <title>Genome assemblies of two species of porcelain crab, Petrolisthes cinctipes and Petrolisthes manimaculis (Anomura: Porcellanidae).</title>
        <authorList>
            <person name="Angst P."/>
        </authorList>
    </citation>
    <scope>NUCLEOTIDE SEQUENCE</scope>
    <source>
        <strain evidence="1">PB745_01</strain>
        <tissue evidence="1">Gill</tissue>
    </source>
</reference>
<dbReference type="EMBL" id="JAWQEG010000638">
    <property type="protein sequence ID" value="KAK3887323.1"/>
    <property type="molecule type" value="Genomic_DNA"/>
</dbReference>
<gene>
    <name evidence="1" type="ORF">Pcinc_008587</name>
</gene>
<dbReference type="Proteomes" id="UP001286313">
    <property type="component" value="Unassembled WGS sequence"/>
</dbReference>
<accession>A0AAE1G6A7</accession>
<dbReference type="AlphaFoldDB" id="A0AAE1G6A7"/>
<organism evidence="1 2">
    <name type="scientific">Petrolisthes cinctipes</name>
    <name type="common">Flat porcelain crab</name>
    <dbReference type="NCBI Taxonomy" id="88211"/>
    <lineage>
        <taxon>Eukaryota</taxon>
        <taxon>Metazoa</taxon>
        <taxon>Ecdysozoa</taxon>
        <taxon>Arthropoda</taxon>
        <taxon>Crustacea</taxon>
        <taxon>Multicrustacea</taxon>
        <taxon>Malacostraca</taxon>
        <taxon>Eumalacostraca</taxon>
        <taxon>Eucarida</taxon>
        <taxon>Decapoda</taxon>
        <taxon>Pleocyemata</taxon>
        <taxon>Anomura</taxon>
        <taxon>Galatheoidea</taxon>
        <taxon>Porcellanidae</taxon>
        <taxon>Petrolisthes</taxon>
    </lineage>
</organism>
<keyword evidence="2" id="KW-1185">Reference proteome</keyword>
<proteinExistence type="predicted"/>
<protein>
    <submittedName>
        <fullName evidence="1">Uncharacterized protein</fullName>
    </submittedName>
</protein>